<evidence type="ECO:0000256" key="1">
    <source>
        <dbReference type="SAM" id="MobiDB-lite"/>
    </source>
</evidence>
<reference evidence="4" key="1">
    <citation type="journal article" date="2019" name="Int. J. Syst. Evol. Microbiol.">
        <title>The Global Catalogue of Microorganisms (GCM) 10K type strain sequencing project: providing services to taxonomists for standard genome sequencing and annotation.</title>
        <authorList>
            <consortium name="The Broad Institute Genomics Platform"/>
            <consortium name="The Broad Institute Genome Sequencing Center for Infectious Disease"/>
            <person name="Wu L."/>
            <person name="Ma J."/>
        </authorList>
    </citation>
    <scope>NUCLEOTIDE SEQUENCE [LARGE SCALE GENOMIC DNA]</scope>
    <source>
        <strain evidence="4">JCM 19015</strain>
    </source>
</reference>
<feature type="region of interest" description="Disordered" evidence="1">
    <location>
        <begin position="239"/>
        <end position="275"/>
    </location>
</feature>
<keyword evidence="2" id="KW-0732">Signal</keyword>
<dbReference type="PANTHER" id="PTHR31778">
    <property type="entry name" value="BUD SITE SELECTION PROTEIN RAX2"/>
    <property type="match status" value="1"/>
</dbReference>
<dbReference type="Proteomes" id="UP001500121">
    <property type="component" value="Unassembled WGS sequence"/>
</dbReference>
<feature type="signal peptide" evidence="2">
    <location>
        <begin position="1"/>
        <end position="32"/>
    </location>
</feature>
<feature type="compositionally biased region" description="Low complexity" evidence="1">
    <location>
        <begin position="240"/>
        <end position="253"/>
    </location>
</feature>
<evidence type="ECO:0000313" key="3">
    <source>
        <dbReference type="EMBL" id="GAA4753683.1"/>
    </source>
</evidence>
<dbReference type="InterPro" id="IPR011047">
    <property type="entry name" value="Quinoprotein_ADH-like_sf"/>
</dbReference>
<protein>
    <submittedName>
        <fullName evidence="3">Uncharacterized protein</fullName>
    </submittedName>
</protein>
<sequence length="275" mass="27683">MVARTPRLRLPALALCASLFGLALVAAPAAPADALTAADVSAASAVTADALPTVQVNGVVWAQKIVGDTVYVGGSFTTAQPAGAAAGVGTVSRTNLLAYDLNTGALKTAFVPVTNGQVRAITASPDGSQIWVAGDFNQVNGLSRPFVAALDPTTGAPTSFRIVPNAPVYGIAISGSTVFFGGNFTAVNSTTRTRAASVSTSGTLLPFAPAVPDQTVRAVVVSPDGSKVVLGGSFTSLNGSTSSGQASARSARPPARPCRSRWRTASGTTARRPRS</sequence>
<accession>A0ABP8ZDQ5</accession>
<proteinExistence type="predicted"/>
<comment type="caution">
    <text evidence="3">The sequence shown here is derived from an EMBL/GenBank/DDBJ whole genome shotgun (WGS) entry which is preliminary data.</text>
</comment>
<dbReference type="RefSeq" id="WP_345481945.1">
    <property type="nucleotide sequence ID" value="NZ_BAABLP010000006.1"/>
</dbReference>
<evidence type="ECO:0000313" key="4">
    <source>
        <dbReference type="Proteomes" id="UP001500121"/>
    </source>
</evidence>
<evidence type="ECO:0000256" key="2">
    <source>
        <dbReference type="SAM" id="SignalP"/>
    </source>
</evidence>
<dbReference type="PANTHER" id="PTHR31778:SF2">
    <property type="entry name" value="BUD SITE SELECTION PROTEIN RAX2"/>
    <property type="match status" value="1"/>
</dbReference>
<gene>
    <name evidence="3" type="ORF">GCM10025783_28240</name>
</gene>
<name>A0ABP8ZDQ5_9MICO</name>
<feature type="chain" id="PRO_5046848973" evidence="2">
    <location>
        <begin position="33"/>
        <end position="275"/>
    </location>
</feature>
<organism evidence="3 4">
    <name type="scientific">Amnibacterium soli</name>
    <dbReference type="NCBI Taxonomy" id="1282736"/>
    <lineage>
        <taxon>Bacteria</taxon>
        <taxon>Bacillati</taxon>
        <taxon>Actinomycetota</taxon>
        <taxon>Actinomycetes</taxon>
        <taxon>Micrococcales</taxon>
        <taxon>Microbacteriaceae</taxon>
        <taxon>Amnibacterium</taxon>
    </lineage>
</organism>
<keyword evidence="4" id="KW-1185">Reference proteome</keyword>
<dbReference type="SUPFAM" id="SSF50998">
    <property type="entry name" value="Quinoprotein alcohol dehydrogenase-like"/>
    <property type="match status" value="1"/>
</dbReference>
<dbReference type="EMBL" id="BAABLP010000006">
    <property type="protein sequence ID" value="GAA4753683.1"/>
    <property type="molecule type" value="Genomic_DNA"/>
</dbReference>